<keyword evidence="1" id="KW-0677">Repeat</keyword>
<name>A0ABM7YUP6_NOSCO</name>
<dbReference type="SMART" id="SM00028">
    <property type="entry name" value="TPR"/>
    <property type="match status" value="8"/>
</dbReference>
<evidence type="ECO:0008006" key="6">
    <source>
        <dbReference type="Google" id="ProtNLM"/>
    </source>
</evidence>
<feature type="repeat" description="TPR" evidence="3">
    <location>
        <begin position="361"/>
        <end position="394"/>
    </location>
</feature>
<dbReference type="InterPro" id="IPR011990">
    <property type="entry name" value="TPR-like_helical_dom_sf"/>
</dbReference>
<dbReference type="Pfam" id="PF13424">
    <property type="entry name" value="TPR_12"/>
    <property type="match status" value="3"/>
</dbReference>
<evidence type="ECO:0000313" key="5">
    <source>
        <dbReference type="Proteomes" id="UP001055453"/>
    </source>
</evidence>
<dbReference type="Proteomes" id="UP001055453">
    <property type="component" value="Chromosome"/>
</dbReference>
<dbReference type="InterPro" id="IPR019734">
    <property type="entry name" value="TPR_rpt"/>
</dbReference>
<proteinExistence type="predicted"/>
<feature type="repeat" description="TPR" evidence="3">
    <location>
        <begin position="277"/>
        <end position="310"/>
    </location>
</feature>
<evidence type="ECO:0000256" key="3">
    <source>
        <dbReference type="PROSITE-ProRule" id="PRU00339"/>
    </source>
</evidence>
<dbReference type="RefSeq" id="WP_251957948.1">
    <property type="nucleotide sequence ID" value="NZ_AP025732.1"/>
</dbReference>
<dbReference type="PROSITE" id="PS50005">
    <property type="entry name" value="TPR"/>
    <property type="match status" value="6"/>
</dbReference>
<reference evidence="4" key="1">
    <citation type="submission" date="2022-04" db="EMBL/GenBank/DDBJ databases">
        <title>Complete genome sequence of a cyanobacterium, Nostoc sp. SO-36, isolated in Antarctica.</title>
        <authorList>
            <person name="Kanesaki Y."/>
            <person name="Effendi D."/>
            <person name="Sakamoto T."/>
            <person name="Ohtani S."/>
            <person name="Awai K."/>
        </authorList>
    </citation>
    <scope>NUCLEOTIDE SEQUENCE</scope>
    <source>
        <strain evidence="4">SO-36</strain>
    </source>
</reference>
<feature type="repeat" description="TPR" evidence="3">
    <location>
        <begin position="445"/>
        <end position="478"/>
    </location>
</feature>
<keyword evidence="5" id="KW-1185">Reference proteome</keyword>
<sequence length="609" mass="70022">MLNEDLLDDEGENQDAYDDLIVSIEAQKRGLNLLIAVCDDASFRDEIIAQYEAELQPAFRGYRETLARQEPSLKAALNQLVQQEEYLRQQNPAVITVTGAEQLYFLRLGNEQSEQEKFFGYLQWTREGLREFPFAIVLWVTNQILVNLIKKAPDFWSWRNGVFRFESKKTSAIPGKELENIRFVFRDTELASTDTNETNRFFLPIQDLQRLIEKVEQEQGTKDPTLATLYSSLGDIYRSRLDRGESQNYQEEQELAIKYWRKAIELQNESGSQIDLATNLDNLAGIYRATGHYSEAEPLYQQALKLRKRLLGENHPAFATSLNNLAGLYKSTGQYTKAELLYQEALELRKRLLGENHADVVASLNNLALLYDEQGRYDEAEPLYLQSLELEKRLVSENYLSLALILNNLALLYYHQGRYTEAEPLSLQAIELDKRFLGEENPDVATDLHNLGLIYRAQGRYSEAESLFLESLELKQRLLQKAHPLLADTIYALGFMYREQGRYNEAEPLCIKALELDKHLLGENHPNVAESLNNLAEIYRDTGRYSEAEPLYLQALDICERVWGVEHLRCVTIRQNLEKLAAAMQNNRECDVLSTTRCANDNPFGEGIT</sequence>
<feature type="repeat" description="TPR" evidence="3">
    <location>
        <begin position="529"/>
        <end position="562"/>
    </location>
</feature>
<dbReference type="PANTHER" id="PTHR45641">
    <property type="entry name" value="TETRATRICOPEPTIDE REPEAT PROTEIN (AFU_ORTHOLOGUE AFUA_6G03870)"/>
    <property type="match status" value="1"/>
</dbReference>
<organism evidence="4 5">
    <name type="scientific">Nostoc cf. commune SO-36</name>
    <dbReference type="NCBI Taxonomy" id="449208"/>
    <lineage>
        <taxon>Bacteria</taxon>
        <taxon>Bacillati</taxon>
        <taxon>Cyanobacteriota</taxon>
        <taxon>Cyanophyceae</taxon>
        <taxon>Nostocales</taxon>
        <taxon>Nostocaceae</taxon>
        <taxon>Nostoc</taxon>
    </lineage>
</organism>
<evidence type="ECO:0000313" key="4">
    <source>
        <dbReference type="EMBL" id="BDI14341.1"/>
    </source>
</evidence>
<accession>A0ABM7YUP6</accession>
<dbReference type="Gene3D" id="1.25.40.10">
    <property type="entry name" value="Tetratricopeptide repeat domain"/>
    <property type="match status" value="3"/>
</dbReference>
<evidence type="ECO:0000256" key="1">
    <source>
        <dbReference type="ARBA" id="ARBA00022737"/>
    </source>
</evidence>
<feature type="repeat" description="TPR" evidence="3">
    <location>
        <begin position="319"/>
        <end position="352"/>
    </location>
</feature>
<dbReference type="EMBL" id="AP025732">
    <property type="protein sequence ID" value="BDI14341.1"/>
    <property type="molecule type" value="Genomic_DNA"/>
</dbReference>
<gene>
    <name evidence="4" type="ORF">ANSO36C_01430</name>
</gene>
<dbReference type="PANTHER" id="PTHR45641:SF19">
    <property type="entry name" value="NEPHROCYSTIN-3"/>
    <property type="match status" value="1"/>
</dbReference>
<feature type="repeat" description="TPR" evidence="3">
    <location>
        <begin position="487"/>
        <end position="520"/>
    </location>
</feature>
<dbReference type="Pfam" id="PF13374">
    <property type="entry name" value="TPR_10"/>
    <property type="match status" value="1"/>
</dbReference>
<evidence type="ECO:0000256" key="2">
    <source>
        <dbReference type="ARBA" id="ARBA00022803"/>
    </source>
</evidence>
<protein>
    <recommendedName>
        <fullName evidence="6">Tetratricopeptide repeat protein</fullName>
    </recommendedName>
</protein>
<keyword evidence="2 3" id="KW-0802">TPR repeat</keyword>
<dbReference type="SUPFAM" id="SSF48452">
    <property type="entry name" value="TPR-like"/>
    <property type="match status" value="1"/>
</dbReference>